<feature type="domain" description="BAH" evidence="26">
    <location>
        <begin position="3039"/>
        <end position="3177"/>
    </location>
</feature>
<dbReference type="InterPro" id="IPR043151">
    <property type="entry name" value="BAH_sf"/>
</dbReference>
<dbReference type="CDD" id="cd15548">
    <property type="entry name" value="PHD_ASH1L"/>
    <property type="match status" value="1"/>
</dbReference>
<feature type="region of interest" description="Disordered" evidence="22">
    <location>
        <begin position="1570"/>
        <end position="1690"/>
    </location>
</feature>
<evidence type="ECO:0000259" key="24">
    <source>
        <dbReference type="PROSITE" id="PS50280"/>
    </source>
</evidence>
<dbReference type="SUPFAM" id="SSF57903">
    <property type="entry name" value="FYVE/PHD zinc finger"/>
    <property type="match status" value="1"/>
</dbReference>
<dbReference type="PROSITE" id="PS50014">
    <property type="entry name" value="BROMODOMAIN_2"/>
    <property type="match status" value="1"/>
</dbReference>
<feature type="region of interest" description="Disordered" evidence="22">
    <location>
        <begin position="1758"/>
        <end position="1778"/>
    </location>
</feature>
<feature type="domain" description="Post-SET" evidence="25">
    <location>
        <begin position="2664"/>
        <end position="2680"/>
    </location>
</feature>
<dbReference type="SMART" id="SM00985">
    <property type="entry name" value="UBA_e1_C"/>
    <property type="match status" value="1"/>
</dbReference>
<reference evidence="29" key="1">
    <citation type="submission" date="2011-05" db="EMBL/GenBank/DDBJ databases">
        <authorList>
            <person name="Richards S.R."/>
            <person name="Qu J."/>
            <person name="Jiang H."/>
            <person name="Jhangiani S.N."/>
            <person name="Agravi P."/>
            <person name="Goodspeed R."/>
            <person name="Gross S."/>
            <person name="Mandapat C."/>
            <person name="Jackson L."/>
            <person name="Mathew T."/>
            <person name="Pu L."/>
            <person name="Thornton R."/>
            <person name="Saada N."/>
            <person name="Wilczek-Boney K.B."/>
            <person name="Lee S."/>
            <person name="Kovar C."/>
            <person name="Wu Y."/>
            <person name="Scherer S.E."/>
            <person name="Worley K.C."/>
            <person name="Muzny D.M."/>
            <person name="Gibbs R."/>
        </authorList>
    </citation>
    <scope>NUCLEOTIDE SEQUENCE</scope>
    <source>
        <strain evidence="29">Brora</strain>
    </source>
</reference>
<dbReference type="FunFam" id="3.30.40.10:FF:000113">
    <property type="entry name" value="Histone-lysine N-methyltransferase"/>
    <property type="match status" value="1"/>
</dbReference>
<feature type="compositionally biased region" description="Basic residues" evidence="22">
    <location>
        <begin position="1866"/>
        <end position="1876"/>
    </location>
</feature>
<dbReference type="SUPFAM" id="SSF69572">
    <property type="entry name" value="Activating enzymes of the ubiquitin-like proteins"/>
    <property type="match status" value="2"/>
</dbReference>
<dbReference type="HOGENOM" id="CLU_224963_0_0_1"/>
<keyword evidence="17 21" id="KW-0103">Bromodomain</keyword>
<feature type="compositionally biased region" description="Low complexity" evidence="22">
    <location>
        <begin position="1648"/>
        <end position="1663"/>
    </location>
</feature>
<keyword evidence="14" id="KW-0862">Zinc</keyword>
<dbReference type="EMBL" id="JH431009">
    <property type="status" value="NOT_ANNOTATED_CDS"/>
    <property type="molecule type" value="Genomic_DNA"/>
</dbReference>
<comment type="subcellular location">
    <subcellularLocation>
        <location evidence="2">Chromosome</location>
    </subcellularLocation>
    <subcellularLocation>
        <location evidence="1">Nucleus</location>
    </subcellularLocation>
</comment>
<keyword evidence="7" id="KW-0436">Ligase</keyword>
<evidence type="ECO:0000256" key="5">
    <source>
        <dbReference type="ARBA" id="ARBA00022454"/>
    </source>
</evidence>
<dbReference type="Gene3D" id="3.50.50.80">
    <property type="entry name" value="Ubiquitin-activating enzyme E1, inactive adenylation domain, subdomain 1"/>
    <property type="match status" value="1"/>
</dbReference>
<feature type="compositionally biased region" description="Basic and acidic residues" evidence="22">
    <location>
        <begin position="1153"/>
        <end position="1170"/>
    </location>
</feature>
<dbReference type="InterPro" id="IPR019572">
    <property type="entry name" value="UBA_E1_SCCH"/>
</dbReference>
<evidence type="ECO:0000256" key="8">
    <source>
        <dbReference type="ARBA" id="ARBA00022603"/>
    </source>
</evidence>
<feature type="compositionally biased region" description="Polar residues" evidence="22">
    <location>
        <begin position="1323"/>
        <end position="1346"/>
    </location>
</feature>
<dbReference type="CDD" id="cd19174">
    <property type="entry name" value="SET_ASH1L"/>
    <property type="match status" value="1"/>
</dbReference>
<dbReference type="InterPro" id="IPR001965">
    <property type="entry name" value="Znf_PHD"/>
</dbReference>
<dbReference type="Pfam" id="PF00439">
    <property type="entry name" value="Bromodomain"/>
    <property type="match status" value="1"/>
</dbReference>
<dbReference type="InterPro" id="IPR013083">
    <property type="entry name" value="Znf_RING/FYVE/PHD"/>
</dbReference>
<dbReference type="GO" id="GO:0042800">
    <property type="term" value="F:histone H3K4 methyltransferase activity"/>
    <property type="evidence" value="ECO:0007669"/>
    <property type="project" value="TreeGrafter"/>
</dbReference>
<dbReference type="SMART" id="SM00317">
    <property type="entry name" value="SET"/>
    <property type="match status" value="1"/>
</dbReference>
<feature type="region of interest" description="Disordered" evidence="22">
    <location>
        <begin position="1429"/>
        <end position="1451"/>
    </location>
</feature>
<feature type="region of interest" description="Disordered" evidence="22">
    <location>
        <begin position="1836"/>
        <end position="1912"/>
    </location>
</feature>
<dbReference type="Gene3D" id="2.170.270.10">
    <property type="entry name" value="SET domain"/>
    <property type="match status" value="1"/>
</dbReference>
<evidence type="ECO:0000256" key="11">
    <source>
        <dbReference type="ARBA" id="ARBA00022723"/>
    </source>
</evidence>
<dbReference type="SUPFAM" id="SSF82199">
    <property type="entry name" value="SET domain"/>
    <property type="match status" value="1"/>
</dbReference>
<feature type="compositionally biased region" description="Basic residues" evidence="22">
    <location>
        <begin position="1248"/>
        <end position="1268"/>
    </location>
</feature>
<feature type="compositionally biased region" description="Acidic residues" evidence="22">
    <location>
        <begin position="2344"/>
        <end position="2373"/>
    </location>
</feature>
<dbReference type="Pfam" id="PF17907">
    <property type="entry name" value="AWS"/>
    <property type="match status" value="1"/>
</dbReference>
<feature type="compositionally biased region" description="Basic and acidic residues" evidence="22">
    <location>
        <begin position="2690"/>
        <end position="2703"/>
    </location>
</feature>
<dbReference type="GO" id="GO:0005654">
    <property type="term" value="C:nucleoplasm"/>
    <property type="evidence" value="ECO:0007669"/>
    <property type="project" value="TreeGrafter"/>
</dbReference>
<keyword evidence="12" id="KW-0677">Repeat</keyword>
<dbReference type="CDD" id="cd05525">
    <property type="entry name" value="Bromo_ASH1"/>
    <property type="match status" value="1"/>
</dbReference>
<feature type="compositionally biased region" description="Basic residues" evidence="22">
    <location>
        <begin position="1291"/>
        <end position="1321"/>
    </location>
</feature>
<dbReference type="Pfam" id="PF10585">
    <property type="entry name" value="UBA_E1_SCCH"/>
    <property type="match status" value="1"/>
</dbReference>
<dbReference type="PROSITE" id="PS51038">
    <property type="entry name" value="BAH"/>
    <property type="match status" value="1"/>
</dbReference>
<feature type="domain" description="Bromo" evidence="23">
    <location>
        <begin position="2841"/>
        <end position="2911"/>
    </location>
</feature>
<dbReference type="Pfam" id="PF00899">
    <property type="entry name" value="ThiF"/>
    <property type="match status" value="2"/>
</dbReference>
<keyword evidence="16" id="KW-0805">Transcription regulation</keyword>
<dbReference type="PROSITE" id="PS00633">
    <property type="entry name" value="BROMODOMAIN_1"/>
    <property type="match status" value="1"/>
</dbReference>
<keyword evidence="5" id="KW-0158">Chromosome</keyword>
<dbReference type="InterPro" id="IPR046341">
    <property type="entry name" value="SET_dom_sf"/>
</dbReference>
<dbReference type="PRINTS" id="PR01849">
    <property type="entry name" value="UBIQUITINACT"/>
</dbReference>
<feature type="domain" description="SET" evidence="24">
    <location>
        <begin position="2540"/>
        <end position="2656"/>
    </location>
</feature>
<evidence type="ECO:0000256" key="3">
    <source>
        <dbReference type="ARBA" id="ARBA00004906"/>
    </source>
</evidence>
<sequence>MPKVWDVFKPETRLQILGYRRAINLVHVLLAFNRRRNKFVLFLQSNGLIDRTNSLAAYVCLLSWVNPTNFSDKAWDVFKFFVRECHQDEEVFKLCLKESLTTDQGCPSSYMLLLSETVNYPLHYLLYYFTQFMSALLERIFIRKPCNENQWNSCYNRGMYKVEHNGINPKKICLQSPTNVDEQMDCESDRSFSRQYYVFGDEATSKIEKFRVLLIGAGAVGVEIAKNLILSGIQLLTVQDNHCVNLQDVGTHLCVTVDDVNQKRNKAELIYAKLSELNPRVKLENISLRINCNNLFYLSNYDCVILTESNLELQLKINNYCRNHLPRPIRFITADAYGFFCWVFNDFGQQFDTVDENGEEEKELFISFISKSDPGVVTTVDNAPHGYATGDIVEFSHVEGMTSLNGQIVEIVVLSPSTFTICNTSSDEFPEYLGGGIALRIKLPQRIQFESLESQLINPKIVQFNNGTRHDSGSNFHLVVLSFYNFWQTQERLPKLWDADDSNLMIQIAHRINNESFNHRLTVHEELITKFSKSAQSCFPPLNSILGGMVALEALKAATGKFTPIQQWFSFECSELMATSAPLMSSTDRYFHLSVCLKDSVIKRLSELKLLLVGCGAIGCEILKNCAIITILDDDLVEKSNLCSQVLYRERHIGQPKCKVAADAVKLLNPDVNVFFHQLRVCPATASSTPNEIFENVDLFLSALDNVEGRRYLDSLAVKFCRPLFDSGINGTKAHLQVIIPHQTETYTSLPDPVDHDVPYCVLKSFPFRIEHTVQWAKDKFERYFSMKPKSCNEFWMNYKNIPNALELLKNGEHINFCLTVAKYLQRRPNNMVDCINLARFMFDKYFNHKAQQLLSSFPIDRHLENGAKFWHFPKNPPTPIKFNPWIKLHYNFVKYTAMLVASMYNINEKLPELMNILLTIVVPDFVPKNKVIETDETASKVEISVEADDPVKCATEIERIIKAGIKIPDEILLNPIETRKENAYENFIFCTTNLRAEMYGIKTADTAAIRKIDEKIIPVTVTTTSVVASLVTLELIKYASNFQSERHQNHFINLALPLFVSSQPCKINRVNLRDGINYSIWDKWEIRGDSEFTLKQFIDQLVIKTGLQVSMIVDGKLIVYLPIMPGHKKRFTHTFLRFFSTCPSVGSRSTKQYKDRKEKKIDLEMDQPRNRGNKMIKKSKQRTIEASDSSDTGDSSDSDSSSSSTSNSGCFSSCSTSSSSTSDSHEFAIRETNFDKGQLKLKIATTRIKKCKEKKRQRRRHDRRPRPAIKITIPLKHKRHSWKNNFRTNEKKKRKFLATRREKRSKLTIRHKRSKDKKRSSGVSAKNSRQTSGNTNCVGGSGNNIDTTRLALLETTGRMASVLTPNTNTEDLLQDHEITDLAEQLQRNFSERSAGDHLDDLSHDGNLNMSDSLQEIDQADLAALLPDVDASSSSDHGPFGFGNNCSDGESVDELPEFSEQIMSDTVAAIQSSILDMTGPVPSPPQPADDDVVDSVVGICEEMTSSGSRPTVDRGFAYSVFPECAAGTSITHPGLLSPFRDVPAVEAALSERMQTPPKLELSIVDDVKVRSGSKRKKIASEMESDADSCSDSTREKKRMRTGSNQHLPPELDATSNVSPDSGIQSIAGSPFHQDSPCQQFANNSPAALNLQNSSPPSLPSHLSRAGQNSPMAAYLSSSPAPNLSPPPPRLSPCIPPPIKYSPSDSDQQLPVITSMMTSDSESEEWNLQRLKDERERPVLQAIMELNVLPTLTKETIEPNSVGSLSTEKRRRGRPKKLPPVLEPSVLIVATTKREEVEKKAAGNGKKKAKETVKTDCEFESLIKSVHDSISLQFQANDDFDASPSDDNGRTEAATRKPVPQRSRAATVKKSRSWRKQVVKEKPETGNNNNNTKKRSGGVAKTKPAKSSQSSAVTTPTYVVNNVSATPPTALPGNCSSRDDCFGASGLASDSASSYDHSESKSCYVKNEGKGSRSCFVPWFYSSSYSAKGKQKLEGPRLFNKKKKRKLKHWRTKHKNIVDPVFLADLDDLIKLLEGCCISKLTRETSVKRGELLLPSIFRAHKVASKRKKEKRVAVVAESEASDSGKERNRRRVKKKTMTTTTAATEKLVNESVKRETNEQCLPLKKRHRHINAASEKSDSISETIESCISKCKKEEIVVNSSNNVMNSIQEAIEFTIAKYAEETEAVAPKKRHRLVVNGAGKDNAVEKKTNVGVNARQKRKKMLKDLRVRVTKLTPKELVAKRSNGARSKARKRKNINKTGFVKPKKKKVAAKVVPKCAKEEVENGSLAEKDFDSVRETIEYVVTSSRRVEEVREAKLKMRMAVRERYINSDCQPLMRNERNTMYDEDEDDDDDDDDGSEESEEDYEEESEDEDLVAKKPVKPPVKKYLKAGLFSLTFKAGDNRKRNLDGRTKDKTQYIPGGNDFGLLPAPIHVGKYFREKRFEFQLPHDIWWLHKHKKLHPRDDPSTNYKKIRTNVYVDVKPLCSYEIQNCSCARPSECNVKGCGDDCLNRMIFAECSPQTCPCGDQCSNQRIQRHDWCPGVVRFMTVDKGWGVKTKVSLKQGQFILEYIGEVVSEQEFRHRMAEKYKNDKHHYCLNLDGGMVIDGYRLGAEGRFVNHSCEPNCEMQKWSVNGVYRIGLFALKDISPNTELCYDYNFYAFNLEKQQECKCGSCKCRGVIGGRTQRINGLVKDKNQGAGGEKRPVGRPRKESRKSKSKVRKSKTEGVSSHRQLMPIKPMSHQQRCFAQKHNCFLLRNLEKVKRFRERAKQESQKKENSFVKESPLNKTDEFLTQFTALKTSRSVKTRRLAKAEENTELTKTARLAQVFKEIYTAVTSSKDERGNLMASPLMTCPSKKKNPEYYVKIKDFIDLSVVEKNILTGHYKMVESFEQDFCKVFTNAEKYFGRISEMGHMIARLRKVYQDAKRDMSVQLEDILGESLPQSFICKELVEEVDGSSGGDEEVIRCICNIYKDEGLMIQCEKCFVWQHCDCVNVDGNVENYACEQCNPRPLCREIPMIPQPHNLKSGCVNYITLLRGDLQIKQGDCVYLAQDHNAQIPNNPSTASLSEQTQPPYEKMFDIFRIERLWKDESGNRYAFGHHYLRPHETYHEPNRKFFHNEVFRVPIYDIISLDSVQGLCCVMDLNTYCKGRPKDFKEDDLYVCEYRLDKTAHLFHKISKSKFPICTKSYVFTMFDKKIVPKRTYVVRIYAKTAFVAPIPIQKFNCRLQTPQPHPHPQLKPALPGSQKKRVVSNESLVSCDRNEAPASISDLNEPQKKKTAVVNDSSVPGDQTERLSASSDVKPAQNKKRALSSDRNERGASSERVDSIEGDSSERNESIDSSDAPNRLIPDDKIEITLKEKGKMARYQQQKSRLNNILIKLLANIPGKQPIDLTYLLEEGSGKRVRKKTNLNFTSS</sequence>
<dbReference type="PROSITE" id="PS50280">
    <property type="entry name" value="SET"/>
    <property type="match status" value="1"/>
</dbReference>
<feature type="region of interest" description="Disordered" evidence="22">
    <location>
        <begin position="3226"/>
        <end position="3351"/>
    </location>
</feature>
<dbReference type="InterPro" id="IPR038252">
    <property type="entry name" value="UBA_E1_C_sf"/>
</dbReference>
<dbReference type="InterPro" id="IPR001214">
    <property type="entry name" value="SET_dom"/>
</dbReference>
<dbReference type="InterPro" id="IPR019786">
    <property type="entry name" value="Zinc_finger_PHD-type_CS"/>
</dbReference>
<keyword evidence="29" id="KW-1185">Reference proteome</keyword>
<evidence type="ECO:0000256" key="17">
    <source>
        <dbReference type="ARBA" id="ARBA00023117"/>
    </source>
</evidence>
<keyword evidence="20" id="KW-0539">Nucleus</keyword>
<keyword evidence="11" id="KW-0479">Metal-binding</keyword>
<dbReference type="PROSITE" id="PS50868">
    <property type="entry name" value="POST_SET"/>
    <property type="match status" value="1"/>
</dbReference>
<dbReference type="InterPro" id="IPR018965">
    <property type="entry name" value="Ub-activating_enz_E1_C"/>
</dbReference>
<keyword evidence="8" id="KW-0489">Methyltransferase</keyword>
<evidence type="ECO:0000256" key="16">
    <source>
        <dbReference type="ARBA" id="ARBA00023015"/>
    </source>
</evidence>
<evidence type="ECO:0000259" key="25">
    <source>
        <dbReference type="PROSITE" id="PS50868"/>
    </source>
</evidence>
<dbReference type="Gene3D" id="2.30.30.490">
    <property type="match status" value="1"/>
</dbReference>
<evidence type="ECO:0000256" key="12">
    <source>
        <dbReference type="ARBA" id="ARBA00022737"/>
    </source>
</evidence>
<evidence type="ECO:0000256" key="13">
    <source>
        <dbReference type="ARBA" id="ARBA00022771"/>
    </source>
</evidence>
<feature type="compositionally biased region" description="Low complexity" evidence="22">
    <location>
        <begin position="1188"/>
        <end position="1223"/>
    </location>
</feature>
<dbReference type="GO" id="GO:0003682">
    <property type="term" value="F:chromatin binding"/>
    <property type="evidence" value="ECO:0007669"/>
    <property type="project" value="InterPro"/>
</dbReference>
<keyword evidence="18" id="KW-0010">Activator</keyword>
<evidence type="ECO:0000256" key="15">
    <source>
        <dbReference type="ARBA" id="ARBA00022853"/>
    </source>
</evidence>
<proteinExistence type="inferred from homology"/>
<organism evidence="28 29">
    <name type="scientific">Strigamia maritima</name>
    <name type="common">European centipede</name>
    <name type="synonym">Geophilus maritimus</name>
    <dbReference type="NCBI Taxonomy" id="126957"/>
    <lineage>
        <taxon>Eukaryota</taxon>
        <taxon>Metazoa</taxon>
        <taxon>Ecdysozoa</taxon>
        <taxon>Arthropoda</taxon>
        <taxon>Myriapoda</taxon>
        <taxon>Chilopoda</taxon>
        <taxon>Pleurostigmophora</taxon>
        <taxon>Geophilomorpha</taxon>
        <taxon>Linotaeniidae</taxon>
        <taxon>Strigamia</taxon>
    </lineage>
</organism>
<evidence type="ECO:0000259" key="23">
    <source>
        <dbReference type="PROSITE" id="PS50014"/>
    </source>
</evidence>
<dbReference type="SMART" id="SM00439">
    <property type="entry name" value="BAH"/>
    <property type="match status" value="1"/>
</dbReference>
<dbReference type="eggNOG" id="KOG2012">
    <property type="taxonomic scope" value="Eukaryota"/>
</dbReference>
<name>T1IMB6_STRMM</name>
<feature type="compositionally biased region" description="Basic and acidic residues" evidence="22">
    <location>
        <begin position="3310"/>
        <end position="3337"/>
    </location>
</feature>
<dbReference type="GO" id="GO:0032259">
    <property type="term" value="P:methylation"/>
    <property type="evidence" value="ECO:0007669"/>
    <property type="project" value="UniProtKB-KW"/>
</dbReference>
<evidence type="ECO:0000259" key="27">
    <source>
        <dbReference type="PROSITE" id="PS51215"/>
    </source>
</evidence>
<dbReference type="InterPro" id="IPR036427">
    <property type="entry name" value="Bromodomain-like_sf"/>
</dbReference>
<dbReference type="InterPro" id="IPR018075">
    <property type="entry name" value="UBQ-activ_enz_E1"/>
</dbReference>
<evidence type="ECO:0000256" key="22">
    <source>
        <dbReference type="SAM" id="MobiDB-lite"/>
    </source>
</evidence>
<dbReference type="Proteomes" id="UP000014500">
    <property type="component" value="Unassembled WGS sequence"/>
</dbReference>
<keyword evidence="6" id="KW-0597">Phosphoprotein</keyword>
<keyword evidence="19" id="KW-0804">Transcription</keyword>
<dbReference type="FunFam" id="2.40.30.180:FF:000002">
    <property type="entry name" value="Ubiquitin-activating enzyme E1 2"/>
    <property type="match status" value="1"/>
</dbReference>
<feature type="region of interest" description="Disordered" evidence="22">
    <location>
        <begin position="2334"/>
        <end position="2379"/>
    </location>
</feature>
<dbReference type="STRING" id="126957.T1IMB6"/>
<feature type="compositionally biased region" description="Basic residues" evidence="22">
    <location>
        <begin position="2087"/>
        <end position="2096"/>
    </location>
</feature>
<dbReference type="SUPFAM" id="SSF47370">
    <property type="entry name" value="Bromodomain"/>
    <property type="match status" value="1"/>
</dbReference>
<dbReference type="CDD" id="cd04717">
    <property type="entry name" value="BAH_polybromo"/>
    <property type="match status" value="1"/>
</dbReference>
<evidence type="ECO:0000256" key="2">
    <source>
        <dbReference type="ARBA" id="ARBA00004286"/>
    </source>
</evidence>
<keyword evidence="15" id="KW-0156">Chromatin regulator</keyword>
<evidence type="ECO:0000256" key="21">
    <source>
        <dbReference type="PROSITE-ProRule" id="PRU00035"/>
    </source>
</evidence>
<feature type="compositionally biased region" description="Basic residues" evidence="22">
    <location>
        <begin position="1172"/>
        <end position="1182"/>
    </location>
</feature>
<feature type="compositionally biased region" description="Polar residues" evidence="22">
    <location>
        <begin position="1635"/>
        <end position="1646"/>
    </location>
</feature>
<evidence type="ECO:0000256" key="1">
    <source>
        <dbReference type="ARBA" id="ARBA00004123"/>
    </source>
</evidence>
<keyword evidence="10" id="KW-0949">S-adenosyl-L-methionine</keyword>
<dbReference type="Pfam" id="PF00856">
    <property type="entry name" value="SET"/>
    <property type="match status" value="1"/>
</dbReference>
<evidence type="ECO:0000256" key="18">
    <source>
        <dbReference type="ARBA" id="ARBA00023159"/>
    </source>
</evidence>
<dbReference type="InterPro" id="IPR043319">
    <property type="entry name" value="PHD_ASH1L"/>
</dbReference>
<evidence type="ECO:0008006" key="30">
    <source>
        <dbReference type="Google" id="ProtNLM"/>
    </source>
</evidence>
<dbReference type="InterPro" id="IPR043320">
    <property type="entry name" value="Bromo_ASH1L"/>
</dbReference>
<protein>
    <recommendedName>
        <fullName evidence="30">Ubiquitin-activating enzyme E1 C-terminal domain-containing protein</fullName>
    </recommendedName>
</protein>
<dbReference type="NCBIfam" id="TIGR01408">
    <property type="entry name" value="Ube1"/>
    <property type="match status" value="1"/>
</dbReference>
<dbReference type="SMART" id="SM00570">
    <property type="entry name" value="AWS"/>
    <property type="match status" value="1"/>
</dbReference>
<feature type="region of interest" description="Disordered" evidence="22">
    <location>
        <begin position="1145"/>
        <end position="1223"/>
    </location>
</feature>
<dbReference type="PROSITE" id="PS51215">
    <property type="entry name" value="AWS"/>
    <property type="match status" value="1"/>
</dbReference>
<dbReference type="GO" id="GO:0006355">
    <property type="term" value="P:regulation of DNA-templated transcription"/>
    <property type="evidence" value="ECO:0007669"/>
    <property type="project" value="TreeGrafter"/>
</dbReference>
<dbReference type="InterPro" id="IPR003616">
    <property type="entry name" value="Post-SET_dom"/>
</dbReference>
<dbReference type="InterPro" id="IPR011011">
    <property type="entry name" value="Znf_FYVE_PHD"/>
</dbReference>
<dbReference type="FunFam" id="2.170.270.10:FF:000011">
    <property type="entry name" value="Histone-lysine N-methyltransferase"/>
    <property type="match status" value="1"/>
</dbReference>
<dbReference type="eggNOG" id="KOG1083">
    <property type="taxonomic scope" value="Eukaryota"/>
</dbReference>
<keyword evidence="9" id="KW-0808">Transferase</keyword>
<evidence type="ECO:0000256" key="9">
    <source>
        <dbReference type="ARBA" id="ARBA00022679"/>
    </source>
</evidence>
<dbReference type="GO" id="GO:0005694">
    <property type="term" value="C:chromosome"/>
    <property type="evidence" value="ECO:0007669"/>
    <property type="project" value="UniProtKB-SubCell"/>
</dbReference>
<dbReference type="InterPro" id="IPR035985">
    <property type="entry name" value="Ubiquitin-activating_enz"/>
</dbReference>
<dbReference type="InterPro" id="IPR042449">
    <property type="entry name" value="Ub-E1_IAD_1"/>
</dbReference>
<feature type="region of interest" description="Disordered" evidence="22">
    <location>
        <begin position="2690"/>
        <end position="2733"/>
    </location>
</feature>
<dbReference type="Gene3D" id="2.40.30.180">
    <property type="entry name" value="Ubiquitin-activating enzyme E1, FCCH domain"/>
    <property type="match status" value="1"/>
</dbReference>
<dbReference type="InterPro" id="IPR018359">
    <property type="entry name" value="Bromodomain_CS"/>
</dbReference>
<evidence type="ECO:0000259" key="26">
    <source>
        <dbReference type="PROSITE" id="PS51038"/>
    </source>
</evidence>
<dbReference type="Gene3D" id="1.10.10.2660">
    <property type="entry name" value="Ubiquitin-activating enzyme E1, SCCH domain"/>
    <property type="match status" value="1"/>
</dbReference>
<comment type="similarity">
    <text evidence="4">Belongs to the ubiquitin-activating E1 family.</text>
</comment>
<dbReference type="GO" id="GO:0008270">
    <property type="term" value="F:zinc ion binding"/>
    <property type="evidence" value="ECO:0007669"/>
    <property type="project" value="UniProtKB-KW"/>
</dbReference>
<accession>T1IMB6</accession>
<keyword evidence="13" id="KW-0863">Zinc-finger</keyword>
<feature type="domain" description="AWS" evidence="27">
    <location>
        <begin position="2486"/>
        <end position="2537"/>
    </location>
</feature>
<comment type="pathway">
    <text evidence="3">Protein modification; protein ubiquitination.</text>
</comment>
<feature type="region of interest" description="Disordered" evidence="22">
    <location>
        <begin position="2080"/>
        <end position="2100"/>
    </location>
</feature>
<dbReference type="Gene3D" id="3.40.50.12550">
    <property type="entry name" value="Ubiquitin-activating enzyme E1, inactive adenylation domain, subdomain 2"/>
    <property type="match status" value="1"/>
</dbReference>
<feature type="region of interest" description="Disordered" evidence="22">
    <location>
        <begin position="1246"/>
        <end position="1346"/>
    </location>
</feature>
<dbReference type="InterPro" id="IPR001025">
    <property type="entry name" value="BAH_dom"/>
</dbReference>
<evidence type="ECO:0000256" key="14">
    <source>
        <dbReference type="ARBA" id="ARBA00022833"/>
    </source>
</evidence>
<evidence type="ECO:0000256" key="10">
    <source>
        <dbReference type="ARBA" id="ARBA00022691"/>
    </source>
</evidence>
<dbReference type="GO" id="GO:0016567">
    <property type="term" value="P:protein ubiquitination"/>
    <property type="evidence" value="ECO:0007669"/>
    <property type="project" value="UniProtKB-UniPathway"/>
</dbReference>
<dbReference type="Gene3D" id="1.20.920.10">
    <property type="entry name" value="Bromodomain-like"/>
    <property type="match status" value="1"/>
</dbReference>
<dbReference type="Pfam" id="PF20826">
    <property type="entry name" value="PHD_5"/>
    <property type="match status" value="1"/>
</dbReference>
<reference evidence="28" key="2">
    <citation type="submission" date="2015-02" db="UniProtKB">
        <authorList>
            <consortium name="EnsemblMetazoa"/>
        </authorList>
    </citation>
    <scope>IDENTIFICATION</scope>
</reference>
<dbReference type="GO" id="GO:0008641">
    <property type="term" value="F:ubiquitin-like modifier activating enzyme activity"/>
    <property type="evidence" value="ECO:0007669"/>
    <property type="project" value="InterPro"/>
</dbReference>
<dbReference type="InterPro" id="IPR000011">
    <property type="entry name" value="UBQ/SUMO-activ_enz_E1-like"/>
</dbReference>
<evidence type="ECO:0000256" key="6">
    <source>
        <dbReference type="ARBA" id="ARBA00022553"/>
    </source>
</evidence>
<dbReference type="Pfam" id="PF09358">
    <property type="entry name" value="E1_UFD"/>
    <property type="match status" value="1"/>
</dbReference>
<dbReference type="UniPathway" id="UPA00143"/>
<evidence type="ECO:0000313" key="28">
    <source>
        <dbReference type="EnsemblMetazoa" id="SMAR002116-PA"/>
    </source>
</evidence>
<dbReference type="InterPro" id="IPR000594">
    <property type="entry name" value="ThiF_NAD_FAD-bd"/>
</dbReference>
<dbReference type="InterPro" id="IPR042063">
    <property type="entry name" value="Ubi_acti_E1_SCCH"/>
</dbReference>
<evidence type="ECO:0000256" key="7">
    <source>
        <dbReference type="ARBA" id="ARBA00022598"/>
    </source>
</evidence>
<dbReference type="PROSITE" id="PS01359">
    <property type="entry name" value="ZF_PHD_1"/>
    <property type="match status" value="1"/>
</dbReference>
<evidence type="ECO:0000256" key="20">
    <source>
        <dbReference type="ARBA" id="ARBA00023242"/>
    </source>
</evidence>
<dbReference type="FunFam" id="1.20.920.10:FF:000025">
    <property type="entry name" value="Histone-lysine N-methyltransferase"/>
    <property type="match status" value="1"/>
</dbReference>
<dbReference type="PANTHER" id="PTHR46147">
    <property type="entry name" value="HISTONE-LYSINE N-METHYLTRANSFERASE ASH1"/>
    <property type="match status" value="1"/>
</dbReference>
<feature type="compositionally biased region" description="Basic residues" evidence="22">
    <location>
        <begin position="2704"/>
        <end position="2720"/>
    </location>
</feature>
<dbReference type="SMART" id="SM00297">
    <property type="entry name" value="BROMO"/>
    <property type="match status" value="1"/>
</dbReference>
<dbReference type="Gene3D" id="3.30.40.10">
    <property type="entry name" value="Zinc/RING finger domain, C3HC4 (zinc finger)"/>
    <property type="match status" value="1"/>
</dbReference>
<evidence type="ECO:0000256" key="4">
    <source>
        <dbReference type="ARBA" id="ARBA00005673"/>
    </source>
</evidence>
<dbReference type="InterPro" id="IPR001487">
    <property type="entry name" value="Bromodomain"/>
</dbReference>
<dbReference type="PANTHER" id="PTHR46147:SF3">
    <property type="entry name" value="HISTONE-LYSINE N-METHYLTRANSFERASE ASH1"/>
    <property type="match status" value="1"/>
</dbReference>
<dbReference type="SMART" id="SM00249">
    <property type="entry name" value="PHD"/>
    <property type="match status" value="1"/>
</dbReference>
<dbReference type="InterPro" id="IPR042302">
    <property type="entry name" value="E1_FCCH_sf"/>
</dbReference>
<feature type="compositionally biased region" description="Polar residues" evidence="22">
    <location>
        <begin position="1613"/>
        <end position="1627"/>
    </location>
</feature>
<dbReference type="Gene3D" id="3.10.290.60">
    <property type="entry name" value="Ubiquitin-activating enzyme E1, UFD domain"/>
    <property type="match status" value="1"/>
</dbReference>
<evidence type="ECO:0000256" key="19">
    <source>
        <dbReference type="ARBA" id="ARBA00023163"/>
    </source>
</evidence>
<dbReference type="EnsemblMetazoa" id="SMAR002116-RA">
    <property type="protein sequence ID" value="SMAR002116-PA"/>
    <property type="gene ID" value="SMAR002116"/>
</dbReference>
<evidence type="ECO:0000313" key="29">
    <source>
        <dbReference type="Proteomes" id="UP000014500"/>
    </source>
</evidence>
<dbReference type="Gene3D" id="3.40.50.720">
    <property type="entry name" value="NAD(P)-binding Rossmann-like Domain"/>
    <property type="match status" value="1"/>
</dbReference>
<dbReference type="Pfam" id="PF01426">
    <property type="entry name" value="BAH"/>
    <property type="match status" value="1"/>
</dbReference>
<feature type="compositionally biased region" description="Polar residues" evidence="22">
    <location>
        <begin position="3281"/>
        <end position="3298"/>
    </location>
</feature>
<dbReference type="InterPro" id="IPR006560">
    <property type="entry name" value="AWS_dom"/>
</dbReference>